<reference evidence="2 3" key="1">
    <citation type="submission" date="2018-12" db="EMBL/GenBank/DDBJ databases">
        <authorList>
            <consortium name="Pathogen Informatics"/>
        </authorList>
    </citation>
    <scope>NUCLEOTIDE SEQUENCE [LARGE SCALE GENOMIC DNA]</scope>
    <source>
        <strain evidence="2 3">NCTC9695</strain>
    </source>
</reference>
<dbReference type="EMBL" id="LR134182">
    <property type="protein sequence ID" value="VEB39723.1"/>
    <property type="molecule type" value="Genomic_DNA"/>
</dbReference>
<dbReference type="Proteomes" id="UP000275777">
    <property type="component" value="Chromosome"/>
</dbReference>
<evidence type="ECO:0000313" key="2">
    <source>
        <dbReference type="EMBL" id="VEB39723.1"/>
    </source>
</evidence>
<protein>
    <submittedName>
        <fullName evidence="2">Uncharacterized protein</fullName>
    </submittedName>
</protein>
<dbReference type="AlphaFoldDB" id="A0A447T4B5"/>
<accession>A0A447T4B5</accession>
<sequence length="159" mass="18029">MSASSLRVLSLIPPMTQLNTPYPSTAYLTGFLRSRGVAAFQEDLALALVLRLFSKAGLATLREHVQRIPMRQRTDCMMQFDISYERYAATVDAVIGFLQGRDATLSYRIAGRNYLPEGRASRRWTCTWIRTTRTAATRWPGPSARWAPRTEPATWPRCT</sequence>
<evidence type="ECO:0000256" key="1">
    <source>
        <dbReference type="SAM" id="MobiDB-lite"/>
    </source>
</evidence>
<name>A0A447T4B5_CHRVL</name>
<gene>
    <name evidence="2" type="ORF">NCTC9695_00108</name>
</gene>
<organism evidence="2 3">
    <name type="scientific">Chromobacterium violaceum</name>
    <dbReference type="NCBI Taxonomy" id="536"/>
    <lineage>
        <taxon>Bacteria</taxon>
        <taxon>Pseudomonadati</taxon>
        <taxon>Pseudomonadota</taxon>
        <taxon>Betaproteobacteria</taxon>
        <taxon>Neisseriales</taxon>
        <taxon>Chromobacteriaceae</taxon>
        <taxon>Chromobacterium</taxon>
    </lineage>
</organism>
<feature type="region of interest" description="Disordered" evidence="1">
    <location>
        <begin position="140"/>
        <end position="159"/>
    </location>
</feature>
<proteinExistence type="predicted"/>
<evidence type="ECO:0000313" key="3">
    <source>
        <dbReference type="Proteomes" id="UP000275777"/>
    </source>
</evidence>